<dbReference type="Gene3D" id="2.60.120.290">
    <property type="entry name" value="Spermadhesin, CUB domain"/>
    <property type="match status" value="3"/>
</dbReference>
<keyword evidence="1" id="KW-0677">Repeat</keyword>
<feature type="compositionally biased region" description="Basic and acidic residues" evidence="4">
    <location>
        <begin position="985"/>
        <end position="994"/>
    </location>
</feature>
<evidence type="ECO:0000256" key="1">
    <source>
        <dbReference type="ARBA" id="ARBA00022737"/>
    </source>
</evidence>
<feature type="compositionally biased region" description="Polar residues" evidence="4">
    <location>
        <begin position="815"/>
        <end position="832"/>
    </location>
</feature>
<keyword evidence="5" id="KW-1133">Transmembrane helix</keyword>
<keyword evidence="6" id="KW-0732">Signal</keyword>
<feature type="compositionally biased region" description="Polar residues" evidence="4">
    <location>
        <begin position="1059"/>
        <end position="1082"/>
    </location>
</feature>
<feature type="compositionally biased region" description="Basic and acidic residues" evidence="4">
    <location>
        <begin position="835"/>
        <end position="844"/>
    </location>
</feature>
<dbReference type="PROSITE" id="PS01180">
    <property type="entry name" value="CUB"/>
    <property type="match status" value="2"/>
</dbReference>
<feature type="signal peptide" evidence="6">
    <location>
        <begin position="1"/>
        <end position="22"/>
    </location>
</feature>
<organism evidence="8 9">
    <name type="scientific">Magallana gigas</name>
    <name type="common">Pacific oyster</name>
    <name type="synonym">Crassostrea gigas</name>
    <dbReference type="NCBI Taxonomy" id="29159"/>
    <lineage>
        <taxon>Eukaryota</taxon>
        <taxon>Metazoa</taxon>
        <taxon>Spiralia</taxon>
        <taxon>Lophotrochozoa</taxon>
        <taxon>Mollusca</taxon>
        <taxon>Bivalvia</taxon>
        <taxon>Autobranchia</taxon>
        <taxon>Pteriomorphia</taxon>
        <taxon>Ostreida</taxon>
        <taxon>Ostreoidea</taxon>
        <taxon>Ostreidae</taxon>
        <taxon>Magallana</taxon>
    </lineage>
</organism>
<dbReference type="Pfam" id="PF00431">
    <property type="entry name" value="CUB"/>
    <property type="match status" value="2"/>
</dbReference>
<feature type="compositionally biased region" description="Basic and acidic residues" evidence="4">
    <location>
        <begin position="945"/>
        <end position="962"/>
    </location>
</feature>
<evidence type="ECO:0000313" key="8">
    <source>
        <dbReference type="EnsemblMetazoa" id="G6055.1:cds"/>
    </source>
</evidence>
<dbReference type="SMART" id="SM00042">
    <property type="entry name" value="CUB"/>
    <property type="match status" value="2"/>
</dbReference>
<evidence type="ECO:0000259" key="7">
    <source>
        <dbReference type="PROSITE" id="PS01180"/>
    </source>
</evidence>
<protein>
    <recommendedName>
        <fullName evidence="7">CUB domain-containing protein</fullName>
    </recommendedName>
</protein>
<proteinExistence type="predicted"/>
<reference evidence="8" key="1">
    <citation type="submission" date="2022-08" db="UniProtKB">
        <authorList>
            <consortium name="EnsemblMetazoa"/>
        </authorList>
    </citation>
    <scope>IDENTIFICATION</scope>
    <source>
        <strain evidence="8">05x7-T-G4-1.051#20</strain>
    </source>
</reference>
<dbReference type="SUPFAM" id="SSF49854">
    <property type="entry name" value="Spermadhesin, CUB domain"/>
    <property type="match status" value="3"/>
</dbReference>
<feature type="compositionally biased region" description="Polar residues" evidence="4">
    <location>
        <begin position="968"/>
        <end position="977"/>
    </location>
</feature>
<feature type="domain" description="CUB" evidence="7">
    <location>
        <begin position="231"/>
        <end position="327"/>
    </location>
</feature>
<sequence>MAVLAIFGVFVPFCVMFHSCNGHVDCPQICNTNIFASILELQNHTFCDWRITPLNTTVSVSINKEACDQGVYLSNDKKFENIVWNSTNCSKTDNTTVLTGETIYIRTNTTSPPNSILVSNYECGTSSTNLTGSFVVGLPEVQALLTPLTCKYTISLPKYYTVDLRIDTLLLQEEDVLMLRDMHSEIQKMVGTARNRSLRVMNSSYAEILFKPCVGCGRTSPSKINISWSYCGGVFEENDNITASIGGSDTEINVNCLFLLKSSVTDSLAFRLENYSQFTTTCRNDFLQIYDGAHADANLLNQYCNTSSNDLVYSSTNQLVFRLASKSLKQPINLSGKILQRRDCGKKDYFHQGEIVTDTISGKAHRYCGANIPTQQLMSGNKVIISFYTNGNSDHMNSRFRIQFTECGGLLSGFSGTIASLWDTPDLISGERCAWEINTPGGKSLYLRSNENFTHPCNDSIKLKDTTGNDTDKLCSNTSDVVRLSGRYFLETTSIFPALSWIACGAVESHKRGYYSVDLDFYRDINESCPLILDDSNIESFIITIEIMDKNCSVDIQINNLMYNLEEGSISNLQFQTPVSIQFPKSASCIRSRENNAKIFWEACNQTFTNHSGTFASPGYPDEYYKNISCDYTIAAPHGHQIFLSFLDFDVGKSNNEKKCGGDRVEIFAEADVDIHCGRKDNDELFQILSAGQVLIVRFVSTGNQERKFKGFRVSYDVLKTVPHLPPTVDRSKSDFHELKQGLLSYRTTLATTVAMGICIGVLIFIVIALSGFLVRQRKRKGYHNPVLPQASNASTTNMNGNVRKQAYIKKKDSNSLSTPTLKTSRISSVANGQEKPDTDKAADKTEDGVYNHLHEQATKQNAKSKNDNYSDVSFENKEYSKCGYIEKNSVIIGDNEYGTSNILPKKPPGEVDGVTSMYEFTKNSDMSPDMIRTENENEGGIISDTRKRSTEKDIMGDEQDSKAQVAEKSQSSSQSTENRKTKKEKCSNEKTDSEDVGSLNKSSENKRTKKRKVSNEKTVPDSVYSNLDRNSNEYGNWKEISEHLKPKDSNSQGEDKLYSNTETIYSNNPTEEIYSNTSSNL</sequence>
<accession>A0A8W8NGA2</accession>
<feature type="region of interest" description="Disordered" evidence="4">
    <location>
        <begin position="808"/>
        <end position="844"/>
    </location>
</feature>
<evidence type="ECO:0000313" key="9">
    <source>
        <dbReference type="Proteomes" id="UP000005408"/>
    </source>
</evidence>
<feature type="chain" id="PRO_5036464344" description="CUB domain-containing protein" evidence="6">
    <location>
        <begin position="23"/>
        <end position="1082"/>
    </location>
</feature>
<evidence type="ECO:0000256" key="4">
    <source>
        <dbReference type="SAM" id="MobiDB-lite"/>
    </source>
</evidence>
<keyword evidence="2 3" id="KW-1015">Disulfide bond</keyword>
<evidence type="ECO:0000256" key="3">
    <source>
        <dbReference type="PROSITE-ProRule" id="PRU00059"/>
    </source>
</evidence>
<keyword evidence="9" id="KW-1185">Reference proteome</keyword>
<evidence type="ECO:0000256" key="2">
    <source>
        <dbReference type="ARBA" id="ARBA00023157"/>
    </source>
</evidence>
<keyword evidence="5" id="KW-0472">Membrane</keyword>
<feature type="compositionally biased region" description="Basic and acidic residues" evidence="4">
    <location>
        <begin position="1040"/>
        <end position="1058"/>
    </location>
</feature>
<feature type="domain" description="CUB" evidence="7">
    <location>
        <begin position="604"/>
        <end position="719"/>
    </location>
</feature>
<dbReference type="AlphaFoldDB" id="A0A8W8NGA2"/>
<dbReference type="InterPro" id="IPR000859">
    <property type="entry name" value="CUB_dom"/>
</dbReference>
<comment type="caution">
    <text evidence="3">Lacks conserved residue(s) required for the propagation of feature annotation.</text>
</comment>
<keyword evidence="5" id="KW-0812">Transmembrane</keyword>
<evidence type="ECO:0000256" key="5">
    <source>
        <dbReference type="SAM" id="Phobius"/>
    </source>
</evidence>
<evidence type="ECO:0000256" key="6">
    <source>
        <dbReference type="SAM" id="SignalP"/>
    </source>
</evidence>
<dbReference type="Proteomes" id="UP000005408">
    <property type="component" value="Unassembled WGS sequence"/>
</dbReference>
<dbReference type="PANTHER" id="PTHR24251">
    <property type="entry name" value="OVOCHYMASE-RELATED"/>
    <property type="match status" value="1"/>
</dbReference>
<dbReference type="InterPro" id="IPR035914">
    <property type="entry name" value="Sperma_CUB_dom_sf"/>
</dbReference>
<name>A0A8W8NGA2_MAGGI</name>
<dbReference type="EnsemblMetazoa" id="G6055.1">
    <property type="protein sequence ID" value="G6055.1:cds"/>
    <property type="gene ID" value="G6055"/>
</dbReference>
<feature type="disulfide bond" evidence="3">
    <location>
        <begin position="660"/>
        <end position="677"/>
    </location>
</feature>
<feature type="compositionally biased region" description="Polar residues" evidence="4">
    <location>
        <begin position="1024"/>
        <end position="1035"/>
    </location>
</feature>
<feature type="transmembrane region" description="Helical" evidence="5">
    <location>
        <begin position="754"/>
        <end position="775"/>
    </location>
</feature>
<dbReference type="CDD" id="cd00041">
    <property type="entry name" value="CUB"/>
    <property type="match status" value="1"/>
</dbReference>
<feature type="region of interest" description="Disordered" evidence="4">
    <location>
        <begin position="922"/>
        <end position="1082"/>
    </location>
</feature>